<feature type="compositionally biased region" description="Low complexity" evidence="1">
    <location>
        <begin position="186"/>
        <end position="196"/>
    </location>
</feature>
<protein>
    <submittedName>
        <fullName evidence="3">Uncharacterized protein</fullName>
    </submittedName>
</protein>
<dbReference type="Proteomes" id="UP001262817">
    <property type="component" value="Unassembled WGS sequence"/>
</dbReference>
<sequence length="547" mass="61366">MRQRKRKLITIAILALALLIGGTFAYTAFNQQALNDRANAFRSHAPGRIHDYYNRDTGNKDIFAENYGHDAEGEEPIMVRIRLSEYMAIQRLGEDVFIPVVEHSERDDTRTWTPYRSAQNDINVRTGDSLAFNDYINLTFGWQRAGQEAPWYMPTFNHELESLKTAAAGHARDYIQGDGAKDGETDGTTHPGDGTDAYWTETGPNSSYTNTGTGPGAAIMQETKQHLRQERPPMTIQQWEQLNPNQRFGNFWVLDHNTGWAYWAELLEQDEATSYLLDAAVVRDEVVRRSFVNGSYYYAIHVDSQVISPLTIDRFLEDDDQGHHDTRLADFLEVVAGDGNPRWNRDSPPSAFNFAIMRPGRIFTMAGQQYRYLEDMGSGNHMIIRNEPIRERSFAQQEGELTTWYGALAPEVRDIVAPVASSFMTGNVIDGSVNFTGGTRWLPSNLVALSNQDVHQDITRVVPDGVKRAVALSLVDVTRLSGPDLAFPDHAGRVGFNNRWWWLRTPGAPGNAWLVNSGIYVGQLRGNGGVNLSTAYGGVRPVLIIHQ</sequence>
<feature type="signal peptide" evidence="2">
    <location>
        <begin position="1"/>
        <end position="25"/>
    </location>
</feature>
<evidence type="ECO:0000256" key="2">
    <source>
        <dbReference type="SAM" id="SignalP"/>
    </source>
</evidence>
<evidence type="ECO:0000313" key="3">
    <source>
        <dbReference type="EMBL" id="MDT2583488.1"/>
    </source>
</evidence>
<name>A0AAJ2MJY8_9LACT</name>
<reference evidence="3" key="1">
    <citation type="submission" date="2023-03" db="EMBL/GenBank/DDBJ databases">
        <authorList>
            <person name="Shen W."/>
            <person name="Cai J."/>
        </authorList>
    </citation>
    <scope>NUCLEOTIDE SEQUENCE</scope>
    <source>
        <strain evidence="3">P86-2</strain>
    </source>
</reference>
<feature type="chain" id="PRO_5042539931" evidence="2">
    <location>
        <begin position="26"/>
        <end position="547"/>
    </location>
</feature>
<organism evidence="3 4">
    <name type="scientific">Lactococcus petauri</name>
    <dbReference type="NCBI Taxonomy" id="1940789"/>
    <lineage>
        <taxon>Bacteria</taxon>
        <taxon>Bacillati</taxon>
        <taxon>Bacillota</taxon>
        <taxon>Bacilli</taxon>
        <taxon>Lactobacillales</taxon>
        <taxon>Streptococcaceae</taxon>
        <taxon>Lactococcus</taxon>
    </lineage>
</organism>
<gene>
    <name evidence="3" type="ORF">P7D17_05090</name>
</gene>
<accession>A0AAJ2MJY8</accession>
<feature type="region of interest" description="Disordered" evidence="1">
    <location>
        <begin position="176"/>
        <end position="196"/>
    </location>
</feature>
<keyword evidence="2" id="KW-0732">Signal</keyword>
<evidence type="ECO:0000256" key="1">
    <source>
        <dbReference type="SAM" id="MobiDB-lite"/>
    </source>
</evidence>
<proteinExistence type="predicted"/>
<comment type="caution">
    <text evidence="3">The sequence shown here is derived from an EMBL/GenBank/DDBJ whole genome shotgun (WGS) entry which is preliminary data.</text>
</comment>
<dbReference type="EMBL" id="JARPXR010000005">
    <property type="protein sequence ID" value="MDT2583488.1"/>
    <property type="molecule type" value="Genomic_DNA"/>
</dbReference>
<dbReference type="AlphaFoldDB" id="A0AAJ2MJY8"/>
<dbReference type="RefSeq" id="WP_019335505.1">
    <property type="nucleotide sequence ID" value="NZ_JARPXR010000005.1"/>
</dbReference>
<evidence type="ECO:0000313" key="4">
    <source>
        <dbReference type="Proteomes" id="UP001262817"/>
    </source>
</evidence>